<dbReference type="RefSeq" id="WP_139484418.1">
    <property type="nucleotide sequence ID" value="NZ_CAADFB020000030.1"/>
</dbReference>
<reference evidence="1" key="1">
    <citation type="submission" date="2019-02" db="EMBL/GenBank/DDBJ databases">
        <authorList>
            <person name="Pothier F.J."/>
        </authorList>
    </citation>
    <scope>NUCLEOTIDE SEQUENCE</scope>
    <source>
        <strain evidence="1">CI-1B</strain>
    </source>
</reference>
<dbReference type="AlphaFoldDB" id="A0A508TMV3"/>
<gene>
    <name evidence="1" type="ORF">CI1B_60620</name>
</gene>
<dbReference type="Proteomes" id="UP000328092">
    <property type="component" value="Unassembled WGS sequence"/>
</dbReference>
<evidence type="ECO:0000313" key="1">
    <source>
        <dbReference type="EMBL" id="VIO75710.1"/>
    </source>
</evidence>
<accession>A0A508TMV3</accession>
<evidence type="ECO:0000313" key="2">
    <source>
        <dbReference type="Proteomes" id="UP000328092"/>
    </source>
</evidence>
<dbReference type="OrthoDB" id="8235177at2"/>
<comment type="caution">
    <text evidence="1">The sequence shown here is derived from an EMBL/GenBank/DDBJ whole genome shotgun (WGS) entry which is preliminary data.</text>
</comment>
<organism evidence="1 2">
    <name type="scientific">Bradyrhizobium ivorense</name>
    <dbReference type="NCBI Taxonomy" id="2511166"/>
    <lineage>
        <taxon>Bacteria</taxon>
        <taxon>Pseudomonadati</taxon>
        <taxon>Pseudomonadota</taxon>
        <taxon>Alphaproteobacteria</taxon>
        <taxon>Hyphomicrobiales</taxon>
        <taxon>Nitrobacteraceae</taxon>
        <taxon>Bradyrhizobium</taxon>
    </lineage>
</organism>
<protein>
    <submittedName>
        <fullName evidence="1">Uncharacterized protein</fullName>
    </submittedName>
</protein>
<name>A0A508TMV3_9BRAD</name>
<sequence>MGMVRRWTSEEDETLRELARAGKNALEISNALTRSPSAVRRRAEVLSVLIIAKAYRARPSHVATHLERVAIDAIGSSRPFPAGVGPSTIAGMIEKGWIVAEGTTARKYRVTDVGVEAVRRKIPSGG</sequence>
<dbReference type="EMBL" id="CAADFC020000025">
    <property type="protein sequence ID" value="VIO75710.1"/>
    <property type="molecule type" value="Genomic_DNA"/>
</dbReference>
<proteinExistence type="predicted"/>
<keyword evidence="2" id="KW-1185">Reference proteome</keyword>